<sequence>MRFSALTTIFASSAVLAATIPGTAPAAHELEARQRDDGPCNTPGTYRCWIDFDSFDIIQVCAANGQWATSAKCGLAHGCCSESTDGNRAWCRC</sequence>
<dbReference type="AlphaFoldDB" id="J3NT12"/>
<keyword evidence="1" id="KW-0732">Signal</keyword>
<evidence type="ECO:0000313" key="3">
    <source>
        <dbReference type="EnsemblFungi" id="EJT79325"/>
    </source>
</evidence>
<feature type="chain" id="PRO_5015094454" description="Invertebrate defensins family profile domain-containing protein" evidence="1">
    <location>
        <begin position="18"/>
        <end position="93"/>
    </location>
</feature>
<reference evidence="2" key="3">
    <citation type="submission" date="2010-09" db="EMBL/GenBank/DDBJ databases">
        <title>Annotation of Gaeumannomyces graminis var. tritici R3-111a-1.</title>
        <authorList>
            <consortium name="The Broad Institute Genome Sequencing Platform"/>
            <person name="Ma L.-J."/>
            <person name="Dead R."/>
            <person name="Young S.K."/>
            <person name="Zeng Q."/>
            <person name="Gargeya S."/>
            <person name="Fitzgerald M."/>
            <person name="Haas B."/>
            <person name="Abouelleil A."/>
            <person name="Alvarado L."/>
            <person name="Arachchi H.M."/>
            <person name="Berlin A."/>
            <person name="Brown A."/>
            <person name="Chapman S.B."/>
            <person name="Chen Z."/>
            <person name="Dunbar C."/>
            <person name="Freedman E."/>
            <person name="Gearin G."/>
            <person name="Gellesch M."/>
            <person name="Goldberg J."/>
            <person name="Griggs A."/>
            <person name="Gujja S."/>
            <person name="Heiman D."/>
            <person name="Howarth C."/>
            <person name="Larson L."/>
            <person name="Lui A."/>
            <person name="MacDonald P.J.P."/>
            <person name="Mehta T."/>
            <person name="Montmayeur A."/>
            <person name="Murphy C."/>
            <person name="Neiman D."/>
            <person name="Pearson M."/>
            <person name="Priest M."/>
            <person name="Roberts A."/>
            <person name="Saif S."/>
            <person name="Shea T."/>
            <person name="Shenoy N."/>
            <person name="Sisk P."/>
            <person name="Stolte C."/>
            <person name="Sykes S."/>
            <person name="Yandava C."/>
            <person name="Wortman J."/>
            <person name="Nusbaum C."/>
            <person name="Birren B."/>
        </authorList>
    </citation>
    <scope>NUCLEOTIDE SEQUENCE</scope>
    <source>
        <strain evidence="2">R3-111a-1</strain>
    </source>
</reference>
<evidence type="ECO:0000313" key="4">
    <source>
        <dbReference type="Proteomes" id="UP000006039"/>
    </source>
</evidence>
<reference evidence="2" key="2">
    <citation type="submission" date="2010-07" db="EMBL/GenBank/DDBJ databases">
        <authorList>
            <consortium name="The Broad Institute Genome Sequencing Platform"/>
            <consortium name="Broad Institute Genome Sequencing Center for Infectious Disease"/>
            <person name="Ma L.-J."/>
            <person name="Dead R."/>
            <person name="Young S."/>
            <person name="Zeng Q."/>
            <person name="Koehrsen M."/>
            <person name="Alvarado L."/>
            <person name="Berlin A."/>
            <person name="Chapman S.B."/>
            <person name="Chen Z."/>
            <person name="Freedman E."/>
            <person name="Gellesch M."/>
            <person name="Goldberg J."/>
            <person name="Griggs A."/>
            <person name="Gujja S."/>
            <person name="Heilman E.R."/>
            <person name="Heiman D."/>
            <person name="Hepburn T."/>
            <person name="Howarth C."/>
            <person name="Jen D."/>
            <person name="Larson L."/>
            <person name="Mehta T."/>
            <person name="Neiman D."/>
            <person name="Pearson M."/>
            <person name="Roberts A."/>
            <person name="Saif S."/>
            <person name="Shea T."/>
            <person name="Shenoy N."/>
            <person name="Sisk P."/>
            <person name="Stolte C."/>
            <person name="Sykes S."/>
            <person name="Walk T."/>
            <person name="White J."/>
            <person name="Yandava C."/>
            <person name="Haas B."/>
            <person name="Nusbaum C."/>
            <person name="Birren B."/>
        </authorList>
    </citation>
    <scope>NUCLEOTIDE SEQUENCE</scope>
    <source>
        <strain evidence="2">R3-111a-1</strain>
    </source>
</reference>
<dbReference type="VEuPathDB" id="FungiDB:GGTG_04410"/>
<evidence type="ECO:0000313" key="2">
    <source>
        <dbReference type="EMBL" id="EJT79325.1"/>
    </source>
</evidence>
<reference evidence="3" key="4">
    <citation type="journal article" date="2015" name="G3 (Bethesda)">
        <title>Genome sequences of three phytopathogenic species of the Magnaporthaceae family of fungi.</title>
        <authorList>
            <person name="Okagaki L.H."/>
            <person name="Nunes C.C."/>
            <person name="Sailsbery J."/>
            <person name="Clay B."/>
            <person name="Brown D."/>
            <person name="John T."/>
            <person name="Oh Y."/>
            <person name="Young N."/>
            <person name="Fitzgerald M."/>
            <person name="Haas B.J."/>
            <person name="Zeng Q."/>
            <person name="Young S."/>
            <person name="Adiconis X."/>
            <person name="Fan L."/>
            <person name="Levin J.Z."/>
            <person name="Mitchell T.K."/>
            <person name="Okubara P.A."/>
            <person name="Farman M.L."/>
            <person name="Kohn L.M."/>
            <person name="Birren B."/>
            <person name="Ma L.-J."/>
            <person name="Dean R.A."/>
        </authorList>
    </citation>
    <scope>NUCLEOTIDE SEQUENCE</scope>
    <source>
        <strain evidence="3">R3-111a-1</strain>
    </source>
</reference>
<name>J3NT12_GAET3</name>
<dbReference type="Proteomes" id="UP000006039">
    <property type="component" value="Unassembled WGS sequence"/>
</dbReference>
<feature type="signal peptide" evidence="1">
    <location>
        <begin position="1"/>
        <end position="17"/>
    </location>
</feature>
<reference evidence="3" key="5">
    <citation type="submission" date="2018-04" db="UniProtKB">
        <authorList>
            <consortium name="EnsemblFungi"/>
        </authorList>
    </citation>
    <scope>IDENTIFICATION</scope>
    <source>
        <strain evidence="3">R3-111a-1</strain>
    </source>
</reference>
<accession>J3NT12</accession>
<proteinExistence type="predicted"/>
<reference evidence="4" key="1">
    <citation type="submission" date="2010-07" db="EMBL/GenBank/DDBJ databases">
        <title>The genome sequence of Gaeumannomyces graminis var. tritici strain R3-111a-1.</title>
        <authorList>
            <consortium name="The Broad Institute Genome Sequencing Platform"/>
            <person name="Ma L.-J."/>
            <person name="Dead R."/>
            <person name="Young S."/>
            <person name="Zeng Q."/>
            <person name="Koehrsen M."/>
            <person name="Alvarado L."/>
            <person name="Berlin A."/>
            <person name="Chapman S.B."/>
            <person name="Chen Z."/>
            <person name="Freedman E."/>
            <person name="Gellesch M."/>
            <person name="Goldberg J."/>
            <person name="Griggs A."/>
            <person name="Gujja S."/>
            <person name="Heilman E.R."/>
            <person name="Heiman D."/>
            <person name="Hepburn T."/>
            <person name="Howarth C."/>
            <person name="Jen D."/>
            <person name="Larson L."/>
            <person name="Mehta T."/>
            <person name="Neiman D."/>
            <person name="Pearson M."/>
            <person name="Roberts A."/>
            <person name="Saif S."/>
            <person name="Shea T."/>
            <person name="Shenoy N."/>
            <person name="Sisk P."/>
            <person name="Stolte C."/>
            <person name="Sykes S."/>
            <person name="Walk T."/>
            <person name="White J."/>
            <person name="Yandava C."/>
            <person name="Haas B."/>
            <person name="Nusbaum C."/>
            <person name="Birren B."/>
        </authorList>
    </citation>
    <scope>NUCLEOTIDE SEQUENCE [LARGE SCALE GENOMIC DNA]</scope>
    <source>
        <strain evidence="4">R3-111a-1</strain>
    </source>
</reference>
<dbReference type="HOGENOM" id="CLU_2399803_0_0_1"/>
<keyword evidence="4" id="KW-1185">Reference proteome</keyword>
<dbReference type="EMBL" id="GL385396">
    <property type="protein sequence ID" value="EJT79325.1"/>
    <property type="molecule type" value="Genomic_DNA"/>
</dbReference>
<protein>
    <recommendedName>
        <fullName evidence="5">Invertebrate defensins family profile domain-containing protein</fullName>
    </recommendedName>
</protein>
<organism evidence="2">
    <name type="scientific">Gaeumannomyces tritici (strain R3-111a-1)</name>
    <name type="common">Wheat and barley take-all root rot fungus</name>
    <name type="synonym">Gaeumannomyces graminis var. tritici</name>
    <dbReference type="NCBI Taxonomy" id="644352"/>
    <lineage>
        <taxon>Eukaryota</taxon>
        <taxon>Fungi</taxon>
        <taxon>Dikarya</taxon>
        <taxon>Ascomycota</taxon>
        <taxon>Pezizomycotina</taxon>
        <taxon>Sordariomycetes</taxon>
        <taxon>Sordariomycetidae</taxon>
        <taxon>Magnaporthales</taxon>
        <taxon>Magnaporthaceae</taxon>
        <taxon>Gaeumannomyces</taxon>
    </lineage>
</organism>
<dbReference type="GeneID" id="20344868"/>
<dbReference type="RefSeq" id="XP_009220470.1">
    <property type="nucleotide sequence ID" value="XM_009222206.1"/>
</dbReference>
<evidence type="ECO:0008006" key="5">
    <source>
        <dbReference type="Google" id="ProtNLM"/>
    </source>
</evidence>
<evidence type="ECO:0000256" key="1">
    <source>
        <dbReference type="SAM" id="SignalP"/>
    </source>
</evidence>
<dbReference type="EnsemblFungi" id="EJT79325">
    <property type="protein sequence ID" value="EJT79325"/>
    <property type="gene ID" value="GGTG_04410"/>
</dbReference>
<gene>
    <name evidence="3" type="primary">20344868</name>
    <name evidence="2" type="ORF">GGTG_04410</name>
</gene>